<keyword evidence="2" id="KW-1185">Reference proteome</keyword>
<proteinExistence type="predicted"/>
<protein>
    <submittedName>
        <fullName evidence="1">Uncharacterized protein</fullName>
    </submittedName>
</protein>
<dbReference type="AlphaFoldDB" id="A0A5B7JC19"/>
<organism evidence="1 2">
    <name type="scientific">Portunus trituberculatus</name>
    <name type="common">Swimming crab</name>
    <name type="synonym">Neptunus trituberculatus</name>
    <dbReference type="NCBI Taxonomy" id="210409"/>
    <lineage>
        <taxon>Eukaryota</taxon>
        <taxon>Metazoa</taxon>
        <taxon>Ecdysozoa</taxon>
        <taxon>Arthropoda</taxon>
        <taxon>Crustacea</taxon>
        <taxon>Multicrustacea</taxon>
        <taxon>Malacostraca</taxon>
        <taxon>Eumalacostraca</taxon>
        <taxon>Eucarida</taxon>
        <taxon>Decapoda</taxon>
        <taxon>Pleocyemata</taxon>
        <taxon>Brachyura</taxon>
        <taxon>Eubrachyura</taxon>
        <taxon>Portunoidea</taxon>
        <taxon>Portunidae</taxon>
        <taxon>Portuninae</taxon>
        <taxon>Portunus</taxon>
    </lineage>
</organism>
<comment type="caution">
    <text evidence="1">The sequence shown here is derived from an EMBL/GenBank/DDBJ whole genome shotgun (WGS) entry which is preliminary data.</text>
</comment>
<evidence type="ECO:0000313" key="2">
    <source>
        <dbReference type="Proteomes" id="UP000324222"/>
    </source>
</evidence>
<sequence>MAPHFHLRRPLDLTVRLRWSLRAEKTDRGTFFSGLFATKEHRRVQRTNVFPSMWPGSNSLPPVSQ</sequence>
<name>A0A5B7JC19_PORTR</name>
<accession>A0A5B7JC19</accession>
<gene>
    <name evidence="1" type="ORF">E2C01_087281</name>
</gene>
<evidence type="ECO:0000313" key="1">
    <source>
        <dbReference type="EMBL" id="MPC92205.1"/>
    </source>
</evidence>
<dbReference type="Proteomes" id="UP000324222">
    <property type="component" value="Unassembled WGS sequence"/>
</dbReference>
<dbReference type="EMBL" id="VSRR010090463">
    <property type="protein sequence ID" value="MPC92205.1"/>
    <property type="molecule type" value="Genomic_DNA"/>
</dbReference>
<reference evidence="1 2" key="1">
    <citation type="submission" date="2019-05" db="EMBL/GenBank/DDBJ databases">
        <title>Another draft genome of Portunus trituberculatus and its Hox gene families provides insights of decapod evolution.</title>
        <authorList>
            <person name="Jeong J.-H."/>
            <person name="Song I."/>
            <person name="Kim S."/>
            <person name="Choi T."/>
            <person name="Kim D."/>
            <person name="Ryu S."/>
            <person name="Kim W."/>
        </authorList>
    </citation>
    <scope>NUCLEOTIDE SEQUENCE [LARGE SCALE GENOMIC DNA]</scope>
    <source>
        <tissue evidence="1">Muscle</tissue>
    </source>
</reference>